<reference evidence="6" key="1">
    <citation type="submission" date="2020-06" db="EMBL/GenBank/DDBJ databases">
        <title>Draft genome of Bugula neritina, a colonial animal packing powerful symbionts and potential medicines.</title>
        <authorList>
            <person name="Rayko M."/>
        </authorList>
    </citation>
    <scope>NUCLEOTIDE SEQUENCE [LARGE SCALE GENOMIC DNA]</scope>
    <source>
        <strain evidence="6">Kwan_BN1</strain>
    </source>
</reference>
<keyword evidence="4 5" id="KW-0472">Membrane</keyword>
<dbReference type="GO" id="GO:0016020">
    <property type="term" value="C:membrane"/>
    <property type="evidence" value="ECO:0007669"/>
    <property type="project" value="UniProtKB-SubCell"/>
</dbReference>
<comment type="caution">
    <text evidence="6">The sequence shown here is derived from an EMBL/GenBank/DDBJ whole genome shotgun (WGS) entry which is preliminary data.</text>
</comment>
<dbReference type="InterPro" id="IPR008952">
    <property type="entry name" value="Tetraspanin_EC2_sf"/>
</dbReference>
<evidence type="ECO:0000256" key="5">
    <source>
        <dbReference type="SAM" id="Phobius"/>
    </source>
</evidence>
<dbReference type="Gene3D" id="1.10.1450.10">
    <property type="entry name" value="Tetraspanin"/>
    <property type="match status" value="1"/>
</dbReference>
<dbReference type="Proteomes" id="UP000593567">
    <property type="component" value="Unassembled WGS sequence"/>
</dbReference>
<evidence type="ECO:0000313" key="7">
    <source>
        <dbReference type="Proteomes" id="UP000593567"/>
    </source>
</evidence>
<dbReference type="SUPFAM" id="SSF48652">
    <property type="entry name" value="Tetraspanin"/>
    <property type="match status" value="1"/>
</dbReference>
<keyword evidence="2 5" id="KW-0812">Transmembrane</keyword>
<accession>A0A7J7J495</accession>
<keyword evidence="7" id="KW-1185">Reference proteome</keyword>
<evidence type="ECO:0000256" key="3">
    <source>
        <dbReference type="ARBA" id="ARBA00022989"/>
    </source>
</evidence>
<evidence type="ECO:0000256" key="1">
    <source>
        <dbReference type="ARBA" id="ARBA00004141"/>
    </source>
</evidence>
<dbReference type="Pfam" id="PF00335">
    <property type="entry name" value="Tetraspanin"/>
    <property type="match status" value="1"/>
</dbReference>
<keyword evidence="3 5" id="KW-1133">Transmembrane helix</keyword>
<evidence type="ECO:0000256" key="2">
    <source>
        <dbReference type="ARBA" id="ARBA00022692"/>
    </source>
</evidence>
<name>A0A7J7J495_BUGNE</name>
<gene>
    <name evidence="6" type="ORF">EB796_020629</name>
</gene>
<sequence>MTIDRIQIDFQCCGSSGPEDWYTVPWQQDKYLRDIASTRVRKMNIYHVTDVPFSCCDSNSPVTPCQHLDINNVAAHGQIFHTIHEDGCQLAMLDYFKQSLLLPAAIFLTCIVVIQITNVMLMRFLQTSVNNLEWASPGNQDGVSPAYIITQHPTKFAADVSD</sequence>
<dbReference type="InterPro" id="IPR018499">
    <property type="entry name" value="Tetraspanin/Peripherin"/>
</dbReference>
<evidence type="ECO:0000313" key="6">
    <source>
        <dbReference type="EMBL" id="KAF6020982.1"/>
    </source>
</evidence>
<organism evidence="6 7">
    <name type="scientific">Bugula neritina</name>
    <name type="common">Brown bryozoan</name>
    <name type="synonym">Sertularia neritina</name>
    <dbReference type="NCBI Taxonomy" id="10212"/>
    <lineage>
        <taxon>Eukaryota</taxon>
        <taxon>Metazoa</taxon>
        <taxon>Spiralia</taxon>
        <taxon>Lophotrochozoa</taxon>
        <taxon>Bryozoa</taxon>
        <taxon>Gymnolaemata</taxon>
        <taxon>Cheilostomatida</taxon>
        <taxon>Flustrina</taxon>
        <taxon>Buguloidea</taxon>
        <taxon>Bugulidae</taxon>
        <taxon>Bugula</taxon>
    </lineage>
</organism>
<comment type="subcellular location">
    <subcellularLocation>
        <location evidence="1">Membrane</location>
        <topology evidence="1">Multi-pass membrane protein</topology>
    </subcellularLocation>
</comment>
<dbReference type="AlphaFoldDB" id="A0A7J7J495"/>
<feature type="transmembrane region" description="Helical" evidence="5">
    <location>
        <begin position="100"/>
        <end position="121"/>
    </location>
</feature>
<dbReference type="OrthoDB" id="9836210at2759"/>
<evidence type="ECO:0000256" key="4">
    <source>
        <dbReference type="ARBA" id="ARBA00023136"/>
    </source>
</evidence>
<dbReference type="EMBL" id="VXIV02003139">
    <property type="protein sequence ID" value="KAF6020982.1"/>
    <property type="molecule type" value="Genomic_DNA"/>
</dbReference>
<protein>
    <submittedName>
        <fullName evidence="6">PRPH2</fullName>
    </submittedName>
</protein>
<proteinExistence type="predicted"/>